<comment type="caution">
    <text evidence="2">The sequence shown here is derived from an EMBL/GenBank/DDBJ whole genome shotgun (WGS) entry which is preliminary data.</text>
</comment>
<feature type="region of interest" description="Disordered" evidence="1">
    <location>
        <begin position="45"/>
        <end position="72"/>
    </location>
</feature>
<feature type="compositionally biased region" description="Basic and acidic residues" evidence="1">
    <location>
        <begin position="46"/>
        <end position="64"/>
    </location>
</feature>
<organism evidence="2 3">
    <name type="scientific">Datura stramonium</name>
    <name type="common">Jimsonweed</name>
    <name type="synonym">Common thornapple</name>
    <dbReference type="NCBI Taxonomy" id="4076"/>
    <lineage>
        <taxon>Eukaryota</taxon>
        <taxon>Viridiplantae</taxon>
        <taxon>Streptophyta</taxon>
        <taxon>Embryophyta</taxon>
        <taxon>Tracheophyta</taxon>
        <taxon>Spermatophyta</taxon>
        <taxon>Magnoliopsida</taxon>
        <taxon>eudicotyledons</taxon>
        <taxon>Gunneridae</taxon>
        <taxon>Pentapetalae</taxon>
        <taxon>asterids</taxon>
        <taxon>lamiids</taxon>
        <taxon>Solanales</taxon>
        <taxon>Solanaceae</taxon>
        <taxon>Solanoideae</taxon>
        <taxon>Datureae</taxon>
        <taxon>Datura</taxon>
    </lineage>
</organism>
<name>A0ABS8VS37_DATST</name>
<feature type="region of interest" description="Disordered" evidence="1">
    <location>
        <begin position="1"/>
        <end position="20"/>
    </location>
</feature>
<dbReference type="EMBL" id="JACEIK010005994">
    <property type="protein sequence ID" value="MCE0482590.1"/>
    <property type="molecule type" value="Genomic_DNA"/>
</dbReference>
<keyword evidence="3" id="KW-1185">Reference proteome</keyword>
<reference evidence="2 3" key="1">
    <citation type="journal article" date="2021" name="BMC Genomics">
        <title>Datura genome reveals duplications of psychoactive alkaloid biosynthetic genes and high mutation rate following tissue culture.</title>
        <authorList>
            <person name="Rajewski A."/>
            <person name="Carter-House D."/>
            <person name="Stajich J."/>
            <person name="Litt A."/>
        </authorList>
    </citation>
    <scope>NUCLEOTIDE SEQUENCE [LARGE SCALE GENOMIC DNA]</scope>
    <source>
        <strain evidence="2">AR-01</strain>
    </source>
</reference>
<accession>A0ABS8VS37</accession>
<evidence type="ECO:0000313" key="2">
    <source>
        <dbReference type="EMBL" id="MCE0482590.1"/>
    </source>
</evidence>
<sequence>MGSLKASLANNKKRLSKPRMEKRWLMEQCNFSKCSRKMTLPWANGQEKEGFFTRENEDSGKSSEEESGISIGDEEREEFLSLLLEWQTPLAKFLSTAEGRD</sequence>
<proteinExistence type="predicted"/>
<evidence type="ECO:0000256" key="1">
    <source>
        <dbReference type="SAM" id="MobiDB-lite"/>
    </source>
</evidence>
<evidence type="ECO:0000313" key="3">
    <source>
        <dbReference type="Proteomes" id="UP000823775"/>
    </source>
</evidence>
<dbReference type="Proteomes" id="UP000823775">
    <property type="component" value="Unassembled WGS sequence"/>
</dbReference>
<gene>
    <name evidence="2" type="ORF">HAX54_041499</name>
</gene>
<protein>
    <submittedName>
        <fullName evidence="2">Uncharacterized protein</fullName>
    </submittedName>
</protein>